<dbReference type="PANTHER" id="PTHR36166:SF1">
    <property type="entry name" value="SRPBCC DOMAIN-CONTAINING PROTEIN"/>
    <property type="match status" value="1"/>
</dbReference>
<sequence>MFERYIETAIDIMAPPERVWAILTDFAAYPSWNPYIVSAYGKPAAGAWLEVHIQRRGRRTMMFRPTVLVADVNRELRWRGRLLIPGMFNGEHFFRIEDRSGTVHFVHGQAFSGLLVGLIRGPLSATRAGFEAMNTALKERAERSGA</sequence>
<proteinExistence type="predicted"/>
<dbReference type="InterPro" id="IPR023393">
    <property type="entry name" value="START-like_dom_sf"/>
</dbReference>
<dbReference type="PANTHER" id="PTHR36166">
    <property type="entry name" value="CHROMOSOME 9, WHOLE GENOME SHOTGUN SEQUENCE"/>
    <property type="match status" value="1"/>
</dbReference>
<name>A0A5C8PI71_9HYPH</name>
<organism evidence="1 2">
    <name type="scientific">Vineibacter terrae</name>
    <dbReference type="NCBI Taxonomy" id="2586908"/>
    <lineage>
        <taxon>Bacteria</taxon>
        <taxon>Pseudomonadati</taxon>
        <taxon>Pseudomonadota</taxon>
        <taxon>Alphaproteobacteria</taxon>
        <taxon>Hyphomicrobiales</taxon>
        <taxon>Vineibacter</taxon>
    </lineage>
</organism>
<reference evidence="1 2" key="1">
    <citation type="submission" date="2019-06" db="EMBL/GenBank/DDBJ databases">
        <title>New taxonomy in bacterial strain CC-CFT640, isolated from vineyard.</title>
        <authorList>
            <person name="Lin S.-Y."/>
            <person name="Tsai C.-F."/>
            <person name="Young C.-C."/>
        </authorList>
    </citation>
    <scope>NUCLEOTIDE SEQUENCE [LARGE SCALE GENOMIC DNA]</scope>
    <source>
        <strain evidence="1 2">CC-CFT640</strain>
    </source>
</reference>
<dbReference type="OrthoDB" id="9800600at2"/>
<dbReference type="Gene3D" id="3.30.530.20">
    <property type="match status" value="1"/>
</dbReference>
<dbReference type="SUPFAM" id="SSF55961">
    <property type="entry name" value="Bet v1-like"/>
    <property type="match status" value="1"/>
</dbReference>
<gene>
    <name evidence="1" type="ORF">FHP25_22915</name>
</gene>
<dbReference type="InterPro" id="IPR019587">
    <property type="entry name" value="Polyketide_cyclase/dehydratase"/>
</dbReference>
<comment type="caution">
    <text evidence="1">The sequence shown here is derived from an EMBL/GenBank/DDBJ whole genome shotgun (WGS) entry which is preliminary data.</text>
</comment>
<keyword evidence="2" id="KW-1185">Reference proteome</keyword>
<evidence type="ECO:0000313" key="1">
    <source>
        <dbReference type="EMBL" id="TXL73049.1"/>
    </source>
</evidence>
<dbReference type="EMBL" id="VDUZ01000028">
    <property type="protein sequence ID" value="TXL73049.1"/>
    <property type="molecule type" value="Genomic_DNA"/>
</dbReference>
<dbReference type="CDD" id="cd07822">
    <property type="entry name" value="SRPBCC_4"/>
    <property type="match status" value="1"/>
</dbReference>
<evidence type="ECO:0000313" key="2">
    <source>
        <dbReference type="Proteomes" id="UP000321638"/>
    </source>
</evidence>
<accession>A0A5C8PI71</accession>
<dbReference type="RefSeq" id="WP_147849305.1">
    <property type="nucleotide sequence ID" value="NZ_VDUZ01000028.1"/>
</dbReference>
<dbReference type="AlphaFoldDB" id="A0A5C8PI71"/>
<dbReference type="Pfam" id="PF10604">
    <property type="entry name" value="Polyketide_cyc2"/>
    <property type="match status" value="1"/>
</dbReference>
<dbReference type="Proteomes" id="UP000321638">
    <property type="component" value="Unassembled WGS sequence"/>
</dbReference>
<protein>
    <submittedName>
        <fullName evidence="1">SRPBCC domain-containing protein</fullName>
    </submittedName>
</protein>